<keyword evidence="10" id="KW-1185">Reference proteome</keyword>
<accession>A0A166P4K7</accession>
<keyword evidence="4 7" id="KW-0812">Transmembrane</keyword>
<evidence type="ECO:0000256" key="7">
    <source>
        <dbReference type="SAM" id="Phobius"/>
    </source>
</evidence>
<sequence>MPLEAAAPPGQPAASSLLAFLSIEAGFTAAFALILLRTRAQATTARLLGLALLGAVTHLLERSIVQLCLTNQRPHWAAAGASLLWVQLLSASDLLLARRVESSQLRDGGSGSAAAYYASAVGLLWNMRRIGTRWQVKNVPSAAREQQQSRAGFVVSRVVATLVAYLVVDLVACAPPAEAHLVRADKATLLSLRSLGADDVVFRAIMTVIYWLITATLNLCMTNAGAIVAVGLGLSRPADCPPLYGSFAEAFTVRRFWGVSWHQMFRGFLSGHADLVVDKALPFVPRHSLVSRYARLTIAFLISGLIHYRADQLMGVPDAEAGAMVFFLLQPLAIMLEDALSPVVTAVLPASLRRPLGWIWVLSFIIWSTPRWSYGSARLGVDTAALLPVRLVGPWMGQLLKSSQ</sequence>
<comment type="similarity">
    <text evidence="2">Belongs to the wax synthase family.</text>
</comment>
<comment type="caution">
    <text evidence="9">The sequence shown here is derived from an EMBL/GenBank/DDBJ whole genome shotgun (WGS) entry which is preliminary data.</text>
</comment>
<reference evidence="9 10" key="1">
    <citation type="journal article" date="2016" name="Genome Biol. Evol.">
        <title>Divergent and convergent evolution of fungal pathogenicity.</title>
        <authorList>
            <person name="Shang Y."/>
            <person name="Xiao G."/>
            <person name="Zheng P."/>
            <person name="Cen K."/>
            <person name="Zhan S."/>
            <person name="Wang C."/>
        </authorList>
    </citation>
    <scope>NUCLEOTIDE SEQUENCE [LARGE SCALE GENOMIC DNA]</scope>
    <source>
        <strain evidence="9 10">RCEF 2490</strain>
    </source>
</reference>
<dbReference type="Pfam" id="PF13813">
    <property type="entry name" value="MBOAT_2"/>
    <property type="match status" value="1"/>
</dbReference>
<proteinExistence type="inferred from homology"/>
<dbReference type="PANTHER" id="PTHR31595">
    <property type="entry name" value="LONG-CHAIN-ALCOHOL O-FATTY-ACYLTRANSFERASE 3-RELATED"/>
    <property type="match status" value="1"/>
</dbReference>
<evidence type="ECO:0000256" key="2">
    <source>
        <dbReference type="ARBA" id="ARBA00007282"/>
    </source>
</evidence>
<dbReference type="STRING" id="1081109.A0A166P4K7"/>
<evidence type="ECO:0000259" key="8">
    <source>
        <dbReference type="Pfam" id="PF13813"/>
    </source>
</evidence>
<evidence type="ECO:0000313" key="9">
    <source>
        <dbReference type="EMBL" id="KZZ94420.1"/>
    </source>
</evidence>
<feature type="domain" description="Wax synthase" evidence="8">
    <location>
        <begin position="240"/>
        <end position="329"/>
    </location>
</feature>
<keyword evidence="6 7" id="KW-0472">Membrane</keyword>
<dbReference type="GO" id="GO:0016020">
    <property type="term" value="C:membrane"/>
    <property type="evidence" value="ECO:0007669"/>
    <property type="project" value="UniProtKB-SubCell"/>
</dbReference>
<dbReference type="EMBL" id="AZGY01000011">
    <property type="protein sequence ID" value="KZZ94420.1"/>
    <property type="molecule type" value="Genomic_DNA"/>
</dbReference>
<dbReference type="OrthoDB" id="1077582at2759"/>
<keyword evidence="3" id="KW-0808">Transferase</keyword>
<organism evidence="9 10">
    <name type="scientific">Moelleriella libera RCEF 2490</name>
    <dbReference type="NCBI Taxonomy" id="1081109"/>
    <lineage>
        <taxon>Eukaryota</taxon>
        <taxon>Fungi</taxon>
        <taxon>Dikarya</taxon>
        <taxon>Ascomycota</taxon>
        <taxon>Pezizomycotina</taxon>
        <taxon>Sordariomycetes</taxon>
        <taxon>Hypocreomycetidae</taxon>
        <taxon>Hypocreales</taxon>
        <taxon>Clavicipitaceae</taxon>
        <taxon>Moelleriella</taxon>
    </lineage>
</organism>
<evidence type="ECO:0000256" key="5">
    <source>
        <dbReference type="ARBA" id="ARBA00022989"/>
    </source>
</evidence>
<dbReference type="GO" id="GO:0008374">
    <property type="term" value="F:O-acyltransferase activity"/>
    <property type="evidence" value="ECO:0007669"/>
    <property type="project" value="InterPro"/>
</dbReference>
<dbReference type="InterPro" id="IPR032805">
    <property type="entry name" value="Wax_synthase_dom"/>
</dbReference>
<feature type="transmembrane region" description="Helical" evidence="7">
    <location>
        <begin position="208"/>
        <end position="234"/>
    </location>
</feature>
<evidence type="ECO:0000313" key="10">
    <source>
        <dbReference type="Proteomes" id="UP000078544"/>
    </source>
</evidence>
<name>A0A166P4K7_9HYPO</name>
<evidence type="ECO:0000256" key="6">
    <source>
        <dbReference type="ARBA" id="ARBA00023136"/>
    </source>
</evidence>
<protein>
    <recommendedName>
        <fullName evidence="8">Wax synthase domain-containing protein</fullName>
    </recommendedName>
</protein>
<dbReference type="GO" id="GO:0006629">
    <property type="term" value="P:lipid metabolic process"/>
    <property type="evidence" value="ECO:0007669"/>
    <property type="project" value="InterPro"/>
</dbReference>
<evidence type="ECO:0000256" key="1">
    <source>
        <dbReference type="ARBA" id="ARBA00004141"/>
    </source>
</evidence>
<dbReference type="Proteomes" id="UP000078544">
    <property type="component" value="Unassembled WGS sequence"/>
</dbReference>
<keyword evidence="5 7" id="KW-1133">Transmembrane helix</keyword>
<evidence type="ECO:0000256" key="4">
    <source>
        <dbReference type="ARBA" id="ARBA00022692"/>
    </source>
</evidence>
<gene>
    <name evidence="9" type="ORF">AAL_05387</name>
</gene>
<dbReference type="AlphaFoldDB" id="A0A166P4K7"/>
<dbReference type="PANTHER" id="PTHR31595:SF67">
    <property type="entry name" value="WAX SYNTHASE DOMAIN-CONTAINING PROTEIN"/>
    <property type="match status" value="1"/>
</dbReference>
<feature type="transmembrane region" description="Helical" evidence="7">
    <location>
        <begin position="12"/>
        <end position="35"/>
    </location>
</feature>
<evidence type="ECO:0000256" key="3">
    <source>
        <dbReference type="ARBA" id="ARBA00022679"/>
    </source>
</evidence>
<comment type="subcellular location">
    <subcellularLocation>
        <location evidence="1">Membrane</location>
        <topology evidence="1">Multi-pass membrane protein</topology>
    </subcellularLocation>
</comment>
<dbReference type="InterPro" id="IPR044851">
    <property type="entry name" value="Wax_synthase"/>
</dbReference>